<gene>
    <name evidence="1" type="ORF">GCM10010992_15080</name>
</gene>
<dbReference type="Proteomes" id="UP000620064">
    <property type="component" value="Unassembled WGS sequence"/>
</dbReference>
<name>A0ABQ2NJZ2_9FLAO</name>
<comment type="caution">
    <text evidence="1">The sequence shown here is derived from an EMBL/GenBank/DDBJ whole genome shotgun (WGS) entry which is preliminary data.</text>
</comment>
<reference evidence="2" key="1">
    <citation type="journal article" date="2019" name="Int. J. Syst. Evol. Microbiol.">
        <title>The Global Catalogue of Microorganisms (GCM) 10K type strain sequencing project: providing services to taxonomists for standard genome sequencing and annotation.</title>
        <authorList>
            <consortium name="The Broad Institute Genomics Platform"/>
            <consortium name="The Broad Institute Genome Sequencing Center for Infectious Disease"/>
            <person name="Wu L."/>
            <person name="Ma J."/>
        </authorList>
    </citation>
    <scope>NUCLEOTIDE SEQUENCE [LARGE SCALE GENOMIC DNA]</scope>
    <source>
        <strain evidence="2">CGMCC 1.7656</strain>
    </source>
</reference>
<protein>
    <recommendedName>
        <fullName evidence="3">DUF4468 domain-containing protein</fullName>
    </recommendedName>
</protein>
<evidence type="ECO:0000313" key="2">
    <source>
        <dbReference type="Proteomes" id="UP000620064"/>
    </source>
</evidence>
<dbReference type="EMBL" id="BMLV01000002">
    <property type="protein sequence ID" value="GGP04104.1"/>
    <property type="molecule type" value="Genomic_DNA"/>
</dbReference>
<organism evidence="1 2">
    <name type="scientific">Cloacibacterium rupense</name>
    <dbReference type="NCBI Taxonomy" id="517423"/>
    <lineage>
        <taxon>Bacteria</taxon>
        <taxon>Pseudomonadati</taxon>
        <taxon>Bacteroidota</taxon>
        <taxon>Flavobacteriia</taxon>
        <taxon>Flavobacteriales</taxon>
        <taxon>Weeksellaceae</taxon>
    </lineage>
</organism>
<accession>A0ABQ2NJZ2</accession>
<evidence type="ECO:0008006" key="3">
    <source>
        <dbReference type="Google" id="ProtNLM"/>
    </source>
</evidence>
<dbReference type="RefSeq" id="WP_188617459.1">
    <property type="nucleotide sequence ID" value="NZ_BMLV01000002.1"/>
</dbReference>
<proteinExistence type="predicted"/>
<sequence>MKKVFVFFLFVSNFIFSQNYFEIIDLKSFEKIDNYCDLISTNKNLKIKIIEGEIENLNKEVIGGFSIYVYYDELKHKKRILQHTSVKSSETIDCYFYNDEIVKVIIKEDKFENNELKNLSTAHYYLNKGSIIKTFGENICSDAQLKKKIEDVLTFLK</sequence>
<keyword evidence="2" id="KW-1185">Reference proteome</keyword>
<evidence type="ECO:0000313" key="1">
    <source>
        <dbReference type="EMBL" id="GGP04104.1"/>
    </source>
</evidence>